<dbReference type="AlphaFoldDB" id="A0A517Y5R9"/>
<dbReference type="EMBL" id="CP036274">
    <property type="protein sequence ID" value="QDU25584.1"/>
    <property type="molecule type" value="Genomic_DNA"/>
</dbReference>
<dbReference type="InterPro" id="IPR001387">
    <property type="entry name" value="Cro/C1-type_HTH"/>
</dbReference>
<organism evidence="2 3">
    <name type="scientific">Anatilimnocola aggregata</name>
    <dbReference type="NCBI Taxonomy" id="2528021"/>
    <lineage>
        <taxon>Bacteria</taxon>
        <taxon>Pseudomonadati</taxon>
        <taxon>Planctomycetota</taxon>
        <taxon>Planctomycetia</taxon>
        <taxon>Pirellulales</taxon>
        <taxon>Pirellulaceae</taxon>
        <taxon>Anatilimnocola</taxon>
    </lineage>
</organism>
<gene>
    <name evidence="2" type="ORF">ETAA8_06540</name>
</gene>
<accession>A0A517Y5R9</accession>
<dbReference type="OrthoDB" id="284931at2"/>
<reference evidence="2 3" key="1">
    <citation type="submission" date="2019-02" db="EMBL/GenBank/DDBJ databases">
        <title>Deep-cultivation of Planctomycetes and their phenomic and genomic characterization uncovers novel biology.</title>
        <authorList>
            <person name="Wiegand S."/>
            <person name="Jogler M."/>
            <person name="Boedeker C."/>
            <person name="Pinto D."/>
            <person name="Vollmers J."/>
            <person name="Rivas-Marin E."/>
            <person name="Kohn T."/>
            <person name="Peeters S.H."/>
            <person name="Heuer A."/>
            <person name="Rast P."/>
            <person name="Oberbeckmann S."/>
            <person name="Bunk B."/>
            <person name="Jeske O."/>
            <person name="Meyerdierks A."/>
            <person name="Storesund J.E."/>
            <person name="Kallscheuer N."/>
            <person name="Luecker S."/>
            <person name="Lage O.M."/>
            <person name="Pohl T."/>
            <person name="Merkel B.J."/>
            <person name="Hornburger P."/>
            <person name="Mueller R.-W."/>
            <person name="Bruemmer F."/>
            <person name="Labrenz M."/>
            <person name="Spormann A.M."/>
            <person name="Op den Camp H."/>
            <person name="Overmann J."/>
            <person name="Amann R."/>
            <person name="Jetten M.S.M."/>
            <person name="Mascher T."/>
            <person name="Medema M.H."/>
            <person name="Devos D.P."/>
            <person name="Kaster A.-K."/>
            <person name="Ovreas L."/>
            <person name="Rohde M."/>
            <person name="Galperin M.Y."/>
            <person name="Jogler C."/>
        </authorList>
    </citation>
    <scope>NUCLEOTIDE SEQUENCE [LARGE SCALE GENOMIC DNA]</scope>
    <source>
        <strain evidence="2 3">ETA_A8</strain>
    </source>
</reference>
<dbReference type="Pfam" id="PF01381">
    <property type="entry name" value="HTH_3"/>
    <property type="match status" value="1"/>
</dbReference>
<sequence>MSLEDQLRTAIKDSGQPGLAIAKATGVSQPAISRFLSGEDIRFSAASKLAEYFGLELRPVDQKAKKPAPKR</sequence>
<feature type="domain" description="HTH cro/C1-type" evidence="1">
    <location>
        <begin position="22"/>
        <end position="60"/>
    </location>
</feature>
<keyword evidence="3" id="KW-1185">Reference proteome</keyword>
<dbReference type="Gene3D" id="1.10.260.40">
    <property type="entry name" value="lambda repressor-like DNA-binding domains"/>
    <property type="match status" value="1"/>
</dbReference>
<dbReference type="Proteomes" id="UP000315017">
    <property type="component" value="Chromosome"/>
</dbReference>
<dbReference type="PROSITE" id="PS50943">
    <property type="entry name" value="HTH_CROC1"/>
    <property type="match status" value="1"/>
</dbReference>
<dbReference type="CDD" id="cd00093">
    <property type="entry name" value="HTH_XRE"/>
    <property type="match status" value="1"/>
</dbReference>
<proteinExistence type="predicted"/>
<evidence type="ECO:0000313" key="2">
    <source>
        <dbReference type="EMBL" id="QDU25584.1"/>
    </source>
</evidence>
<dbReference type="GO" id="GO:0003677">
    <property type="term" value="F:DNA binding"/>
    <property type="evidence" value="ECO:0007669"/>
    <property type="project" value="InterPro"/>
</dbReference>
<evidence type="ECO:0000259" key="1">
    <source>
        <dbReference type="PROSITE" id="PS50943"/>
    </source>
</evidence>
<dbReference type="KEGG" id="aagg:ETAA8_06540"/>
<evidence type="ECO:0000313" key="3">
    <source>
        <dbReference type="Proteomes" id="UP000315017"/>
    </source>
</evidence>
<dbReference type="RefSeq" id="WP_145084766.1">
    <property type="nucleotide sequence ID" value="NZ_CP036274.1"/>
</dbReference>
<protein>
    <submittedName>
        <fullName evidence="2">Helix-turn-helix protein</fullName>
    </submittedName>
</protein>
<dbReference type="InterPro" id="IPR010982">
    <property type="entry name" value="Lambda_DNA-bd_dom_sf"/>
</dbReference>
<name>A0A517Y5R9_9BACT</name>
<dbReference type="SUPFAM" id="SSF47413">
    <property type="entry name" value="lambda repressor-like DNA-binding domains"/>
    <property type="match status" value="1"/>
</dbReference>